<protein>
    <submittedName>
        <fullName evidence="1">Uncharacterized protein</fullName>
    </submittedName>
</protein>
<organism evidence="1 2">
    <name type="scientific">Candidatus Onthovivens merdipullorum</name>
    <dbReference type="NCBI Taxonomy" id="2840889"/>
    <lineage>
        <taxon>Bacteria</taxon>
        <taxon>Bacillati</taxon>
        <taxon>Bacillota</taxon>
        <taxon>Bacilli</taxon>
        <taxon>Bacillales</taxon>
        <taxon>Candidatus Onthovivens</taxon>
    </lineage>
</organism>
<reference evidence="1" key="1">
    <citation type="submission" date="2020-10" db="EMBL/GenBank/DDBJ databases">
        <authorList>
            <person name="Gilroy R."/>
        </authorList>
    </citation>
    <scope>NUCLEOTIDE SEQUENCE</scope>
    <source>
        <strain evidence="1">11159</strain>
    </source>
</reference>
<evidence type="ECO:0000313" key="2">
    <source>
        <dbReference type="Proteomes" id="UP000823613"/>
    </source>
</evidence>
<dbReference type="Proteomes" id="UP000823613">
    <property type="component" value="Unassembled WGS sequence"/>
</dbReference>
<name>A0A9D9GTR6_9BACL</name>
<accession>A0A9D9GTR6</accession>
<sequence length="98" mass="11630">MAINQALLDEQRLTETKEYKQAMELEQMLNDMSFNSENFAKSIKHFHPTLQQKLFRLIRDIINVQADENRIFDDRNMASHKLAKELKKVSDNFSLPYI</sequence>
<gene>
    <name evidence="1" type="ORF">IAC58_00060</name>
</gene>
<reference evidence="1" key="2">
    <citation type="journal article" date="2021" name="PeerJ">
        <title>Extensive microbial diversity within the chicken gut microbiome revealed by metagenomics and culture.</title>
        <authorList>
            <person name="Gilroy R."/>
            <person name="Ravi A."/>
            <person name="Getino M."/>
            <person name="Pursley I."/>
            <person name="Horton D.L."/>
            <person name="Alikhan N.F."/>
            <person name="Baker D."/>
            <person name="Gharbi K."/>
            <person name="Hall N."/>
            <person name="Watson M."/>
            <person name="Adriaenssens E.M."/>
            <person name="Foster-Nyarko E."/>
            <person name="Jarju S."/>
            <person name="Secka A."/>
            <person name="Antonio M."/>
            <person name="Oren A."/>
            <person name="Chaudhuri R.R."/>
            <person name="La Ragione R."/>
            <person name="Hildebrand F."/>
            <person name="Pallen M.J."/>
        </authorList>
    </citation>
    <scope>NUCLEOTIDE SEQUENCE</scope>
    <source>
        <strain evidence="1">11159</strain>
    </source>
</reference>
<comment type="caution">
    <text evidence="1">The sequence shown here is derived from an EMBL/GenBank/DDBJ whole genome shotgun (WGS) entry which is preliminary data.</text>
</comment>
<evidence type="ECO:0000313" key="1">
    <source>
        <dbReference type="EMBL" id="MBO8426950.1"/>
    </source>
</evidence>
<dbReference type="EMBL" id="JADIMY010000002">
    <property type="protein sequence ID" value="MBO8426950.1"/>
    <property type="molecule type" value="Genomic_DNA"/>
</dbReference>
<proteinExistence type="predicted"/>
<dbReference type="AlphaFoldDB" id="A0A9D9GTR6"/>